<feature type="chain" id="PRO_5039181405" description="CamS family sex pheromone protein" evidence="1">
    <location>
        <begin position="23"/>
        <end position="368"/>
    </location>
</feature>
<evidence type="ECO:0000313" key="2">
    <source>
        <dbReference type="EMBL" id="RDW15108.1"/>
    </source>
</evidence>
<evidence type="ECO:0000313" key="3">
    <source>
        <dbReference type="Proteomes" id="UP000256520"/>
    </source>
</evidence>
<name>A0A3D8PIQ8_9BACI</name>
<sequence length="368" mass="42323">MKKIIFWSLCTLLILSSCAPNMDEEEILQTGEINQETSIVPGIQLSEETYGIVTPYKTDVARGLITNQIMNHVDIDEIEEGLRRHSKEVFDSSDLYFQEGQYFTQETLLSWINDLNPERKDNWDEETHRKNPRILSYILEQNYLRKVEGNNFELAGISIGISLKSVYRFQAPKDGPDYNEEIEMEVMLEKGYEVAQTVVERMREIDGLSDIPIMIALYREEDHASPVPGNYVAKTNVPSGSNTIKDWESIDEEHILFPSPEGEEKYLEDYELLKSLENEISPYFPDYVGMIGNGFYANEELQKLTIEIPIEFYSDGELLGFMQHAYGQVQYIFDNNYDLEINITSSNQMVGLISRKAGAESPTVHIFQ</sequence>
<organism evidence="2 3">
    <name type="scientific">Oceanobacillus chungangensis</name>
    <dbReference type="NCBI Taxonomy" id="1229152"/>
    <lineage>
        <taxon>Bacteria</taxon>
        <taxon>Bacillati</taxon>
        <taxon>Bacillota</taxon>
        <taxon>Bacilli</taxon>
        <taxon>Bacillales</taxon>
        <taxon>Bacillaceae</taxon>
        <taxon>Oceanobacillus</taxon>
    </lineage>
</organism>
<evidence type="ECO:0000256" key="1">
    <source>
        <dbReference type="SAM" id="SignalP"/>
    </source>
</evidence>
<dbReference type="EMBL" id="PIOD01000026">
    <property type="protein sequence ID" value="RDW15108.1"/>
    <property type="molecule type" value="Genomic_DNA"/>
</dbReference>
<dbReference type="InterPro" id="IPR011426">
    <property type="entry name" value="CamS"/>
</dbReference>
<dbReference type="AlphaFoldDB" id="A0A3D8PIQ8"/>
<feature type="signal peptide" evidence="1">
    <location>
        <begin position="1"/>
        <end position="22"/>
    </location>
</feature>
<dbReference type="Pfam" id="PF07537">
    <property type="entry name" value="CamS"/>
    <property type="match status" value="1"/>
</dbReference>
<gene>
    <name evidence="2" type="ORF">CWR45_18230</name>
</gene>
<keyword evidence="3" id="KW-1185">Reference proteome</keyword>
<dbReference type="OrthoDB" id="9795361at2"/>
<protein>
    <recommendedName>
        <fullName evidence="4">CamS family sex pheromone protein</fullName>
    </recommendedName>
</protein>
<dbReference type="Gene3D" id="3.10.570.10">
    <property type="entry name" value="sex pheromone staph- cam373 precursor domain"/>
    <property type="match status" value="1"/>
</dbReference>
<dbReference type="CDD" id="cd13441">
    <property type="entry name" value="CamS_repeat_1"/>
    <property type="match status" value="1"/>
</dbReference>
<dbReference type="PIRSF" id="PIRSF012509">
    <property type="entry name" value="CamS"/>
    <property type="match status" value="1"/>
</dbReference>
<keyword evidence="1" id="KW-0732">Signal</keyword>
<accession>A0A3D8PIQ8</accession>
<dbReference type="PROSITE" id="PS51257">
    <property type="entry name" value="PROKAR_LIPOPROTEIN"/>
    <property type="match status" value="1"/>
</dbReference>
<dbReference type="Proteomes" id="UP000256520">
    <property type="component" value="Unassembled WGS sequence"/>
</dbReference>
<proteinExistence type="predicted"/>
<dbReference type="CDD" id="cd13440">
    <property type="entry name" value="CamS_repeat_2"/>
    <property type="match status" value="1"/>
</dbReference>
<reference evidence="3" key="1">
    <citation type="submission" date="2017-11" db="EMBL/GenBank/DDBJ databases">
        <authorList>
            <person name="Zhu W."/>
        </authorList>
    </citation>
    <scope>NUCLEOTIDE SEQUENCE [LARGE SCALE GENOMIC DNA]</scope>
    <source>
        <strain evidence="3">CAU 1051</strain>
    </source>
</reference>
<comment type="caution">
    <text evidence="2">The sequence shown here is derived from an EMBL/GenBank/DDBJ whole genome shotgun (WGS) entry which is preliminary data.</text>
</comment>
<evidence type="ECO:0008006" key="4">
    <source>
        <dbReference type="Google" id="ProtNLM"/>
    </source>
</evidence>
<dbReference type="RefSeq" id="WP_115751296.1">
    <property type="nucleotide sequence ID" value="NZ_PIOD01000026.1"/>
</dbReference>